<feature type="compositionally biased region" description="Pro residues" evidence="1">
    <location>
        <begin position="63"/>
        <end position="81"/>
    </location>
</feature>
<dbReference type="AlphaFoldDB" id="A0A0R0A4R1"/>
<feature type="region of interest" description="Disordered" evidence="1">
    <location>
        <begin position="61"/>
        <end position="85"/>
    </location>
</feature>
<protein>
    <submittedName>
        <fullName evidence="2">Uncharacterized protein</fullName>
    </submittedName>
</protein>
<evidence type="ECO:0000256" key="1">
    <source>
        <dbReference type="SAM" id="MobiDB-lite"/>
    </source>
</evidence>
<sequence>MRTLVVILLALVVGGLSNYWLGAAPAAVQPLRLPAQAWSDGWSGDTDLLAVSALWQERAPWGALPPPPAEAAPPPPPPPVPVGVSKDGRNYTAIFQVNGTGVVRLRAGARLPEGGHVLQVNGRRVVWLDADGKRQQREIFNEFQGGQ</sequence>
<gene>
    <name evidence="2" type="ORF">ARC78_13230</name>
</gene>
<keyword evidence="3" id="KW-1185">Reference proteome</keyword>
<comment type="caution">
    <text evidence="2">The sequence shown here is derived from an EMBL/GenBank/DDBJ whole genome shotgun (WGS) entry which is preliminary data.</text>
</comment>
<dbReference type="RefSeq" id="WP_145974337.1">
    <property type="nucleotide sequence ID" value="NZ_LLXS01000038.1"/>
</dbReference>
<dbReference type="EMBL" id="LLXS01000038">
    <property type="protein sequence ID" value="KRG40150.1"/>
    <property type="molecule type" value="Genomic_DNA"/>
</dbReference>
<reference evidence="2 3" key="1">
    <citation type="submission" date="2015-10" db="EMBL/GenBank/DDBJ databases">
        <title>Genome sequencing and analysis of members of genus Stenotrophomonas.</title>
        <authorList>
            <person name="Patil P.P."/>
            <person name="Midha S."/>
            <person name="Patil P.B."/>
        </authorList>
    </citation>
    <scope>NUCLEOTIDE SEQUENCE [LARGE SCALE GENOMIC DNA]</scope>
    <source>
        <strain evidence="2 3">JCM 9942</strain>
    </source>
</reference>
<organism evidence="2 3">
    <name type="scientific">Stenotrophomonas pictorum JCM 9942</name>
    <dbReference type="NCBI Taxonomy" id="1236960"/>
    <lineage>
        <taxon>Bacteria</taxon>
        <taxon>Pseudomonadati</taxon>
        <taxon>Pseudomonadota</taxon>
        <taxon>Gammaproteobacteria</taxon>
        <taxon>Lysobacterales</taxon>
        <taxon>Lysobacteraceae</taxon>
        <taxon>Stenotrophomonas</taxon>
    </lineage>
</organism>
<evidence type="ECO:0000313" key="3">
    <source>
        <dbReference type="Proteomes" id="UP000050836"/>
    </source>
</evidence>
<accession>A0A0R0A4R1</accession>
<dbReference type="Proteomes" id="UP000050836">
    <property type="component" value="Unassembled WGS sequence"/>
</dbReference>
<proteinExistence type="predicted"/>
<name>A0A0R0A4R1_9GAMM</name>
<evidence type="ECO:0000313" key="2">
    <source>
        <dbReference type="EMBL" id="KRG40150.1"/>
    </source>
</evidence>